<evidence type="ECO:0000256" key="7">
    <source>
        <dbReference type="ARBA" id="ARBA00023136"/>
    </source>
</evidence>
<keyword evidence="7 9" id="KW-0472">Membrane</keyword>
<reference evidence="13" key="2">
    <citation type="journal article" date="2019" name="Int. J. Syst. Evol. Microbiol.">
        <title>The Global Catalogue of Microorganisms (GCM) 10K type strain sequencing project: providing services to taxonomists for standard genome sequencing and annotation.</title>
        <authorList>
            <consortium name="The Broad Institute Genomics Platform"/>
            <consortium name="The Broad Institute Genome Sequencing Center for Infectious Disease"/>
            <person name="Wu L."/>
            <person name="Ma J."/>
        </authorList>
    </citation>
    <scope>NUCLEOTIDE SEQUENCE [LARGE SCALE GENOMIC DNA]</scope>
    <source>
        <strain evidence="13">CGMCC 4.5581</strain>
    </source>
</reference>
<keyword evidence="13" id="KW-1185">Reference proteome</keyword>
<evidence type="ECO:0000313" key="11">
    <source>
        <dbReference type="EMBL" id="NIH67133.1"/>
    </source>
</evidence>
<dbReference type="Pfam" id="PF01594">
    <property type="entry name" value="AI-2E_transport"/>
    <property type="match status" value="1"/>
</dbReference>
<feature type="region of interest" description="Disordered" evidence="8">
    <location>
        <begin position="373"/>
        <end position="422"/>
    </location>
</feature>
<evidence type="ECO:0000256" key="9">
    <source>
        <dbReference type="SAM" id="Phobius"/>
    </source>
</evidence>
<comment type="subcellular location">
    <subcellularLocation>
        <location evidence="1">Cell membrane</location>
        <topology evidence="1">Multi-pass membrane protein</topology>
    </subcellularLocation>
</comment>
<dbReference type="GO" id="GO:0055085">
    <property type="term" value="P:transmembrane transport"/>
    <property type="evidence" value="ECO:0007669"/>
    <property type="project" value="TreeGrafter"/>
</dbReference>
<sequence>MASDVTNEHPAEPPAGPSPDRRAGASTDPGVPRGVRTAGMWCVWTLAIGAVVYFAVQLAVVLGTVLLTFLVGLLLTALLRPVASWLDRTGLPRLAATWLVMVLFLVLLGGVLYFLQQRVAREWTSLRPTLVTGLDRVRTSLVDTLGLPQQRVDSVIDGLIGQLTGGFGGGAGGPGMVVTGATTAVTVAASLVLALFTAFWLVYDGARIWRLCLRIVPADRRAAADAAGNGAWHTLGGYLRGTTVVALIDAIGIGVALVVIGVPLAFALAVLTFLGAYIPVVGAFVAGLAAVVVAFASGGLTDALLVLGAVVVVQQIEGNLLQPLIMRRTVFLHPLGIVYALTVGGLLWGIGGAVIAVPLTAVVYAIAVALAGRHGDEDPDPRPRGLRLRAGGATRAELSSPDGRPAGGPSRRDGAAETSGGS</sequence>
<gene>
    <name evidence="11" type="ORF">FB380_001579</name>
    <name evidence="10" type="ORF">GCM10011589_05520</name>
</gene>
<accession>A0A846LG23</accession>
<feature type="compositionally biased region" description="Basic and acidic residues" evidence="8">
    <location>
        <begin position="373"/>
        <end position="383"/>
    </location>
</feature>
<evidence type="ECO:0000256" key="4">
    <source>
        <dbReference type="ARBA" id="ARBA00022475"/>
    </source>
</evidence>
<comment type="similarity">
    <text evidence="2">Belongs to the autoinducer-2 exporter (AI-2E) (TC 2.A.86) family.</text>
</comment>
<reference evidence="10" key="1">
    <citation type="journal article" date="2014" name="Int. J. Syst. Evol. Microbiol.">
        <title>Complete genome of a new Firmicutes species belonging to the dominant human colonic microbiota ('Ruminococcus bicirculans') reveals two chromosomes and a selective capacity to utilize plant glucans.</title>
        <authorList>
            <consortium name="NISC Comparative Sequencing Program"/>
            <person name="Wegmann U."/>
            <person name="Louis P."/>
            <person name="Goesmann A."/>
            <person name="Henrissat B."/>
            <person name="Duncan S.H."/>
            <person name="Flint H.J."/>
        </authorList>
    </citation>
    <scope>NUCLEOTIDE SEQUENCE</scope>
    <source>
        <strain evidence="10">CGMCC 4.5581</strain>
    </source>
</reference>
<evidence type="ECO:0000256" key="5">
    <source>
        <dbReference type="ARBA" id="ARBA00022692"/>
    </source>
</evidence>
<dbReference type="EMBL" id="JAAMPA010000001">
    <property type="protein sequence ID" value="NIH67133.1"/>
    <property type="molecule type" value="Genomic_DNA"/>
</dbReference>
<feature type="transmembrane region" description="Helical" evidence="9">
    <location>
        <begin position="184"/>
        <end position="203"/>
    </location>
</feature>
<keyword evidence="6 9" id="KW-1133">Transmembrane helix</keyword>
<dbReference type="GO" id="GO:0005886">
    <property type="term" value="C:plasma membrane"/>
    <property type="evidence" value="ECO:0007669"/>
    <property type="project" value="UniProtKB-SubCell"/>
</dbReference>
<organism evidence="11 12">
    <name type="scientific">Modestobacter marinus</name>
    <dbReference type="NCBI Taxonomy" id="477641"/>
    <lineage>
        <taxon>Bacteria</taxon>
        <taxon>Bacillati</taxon>
        <taxon>Actinomycetota</taxon>
        <taxon>Actinomycetes</taxon>
        <taxon>Geodermatophilales</taxon>
        <taxon>Geodermatophilaceae</taxon>
        <taxon>Modestobacter</taxon>
    </lineage>
</organism>
<evidence type="ECO:0000256" key="3">
    <source>
        <dbReference type="ARBA" id="ARBA00022448"/>
    </source>
</evidence>
<evidence type="ECO:0000313" key="12">
    <source>
        <dbReference type="Proteomes" id="UP000552836"/>
    </source>
</evidence>
<reference evidence="10" key="4">
    <citation type="submission" date="2024-05" db="EMBL/GenBank/DDBJ databases">
        <authorList>
            <person name="Sun Q."/>
            <person name="Zhou Y."/>
        </authorList>
    </citation>
    <scope>NUCLEOTIDE SEQUENCE</scope>
    <source>
        <strain evidence="10">CGMCC 4.5581</strain>
    </source>
</reference>
<feature type="region of interest" description="Disordered" evidence="8">
    <location>
        <begin position="1"/>
        <end position="29"/>
    </location>
</feature>
<keyword evidence="4" id="KW-1003">Cell membrane</keyword>
<name>A0A846LG23_9ACTN</name>
<evidence type="ECO:0000256" key="1">
    <source>
        <dbReference type="ARBA" id="ARBA00004651"/>
    </source>
</evidence>
<evidence type="ECO:0000256" key="2">
    <source>
        <dbReference type="ARBA" id="ARBA00009773"/>
    </source>
</evidence>
<feature type="transmembrane region" description="Helical" evidence="9">
    <location>
        <begin position="250"/>
        <end position="278"/>
    </location>
</feature>
<dbReference type="Proteomes" id="UP000552836">
    <property type="component" value="Unassembled WGS sequence"/>
</dbReference>
<keyword evidence="5 9" id="KW-0812">Transmembrane</keyword>
<comment type="caution">
    <text evidence="11">The sequence shown here is derived from an EMBL/GenBank/DDBJ whole genome shotgun (WGS) entry which is preliminary data.</text>
</comment>
<dbReference type="Proteomes" id="UP000648663">
    <property type="component" value="Unassembled WGS sequence"/>
</dbReference>
<dbReference type="AlphaFoldDB" id="A0A846LG23"/>
<proteinExistence type="inferred from homology"/>
<protein>
    <submittedName>
        <fullName evidence="11">Putative PurR-regulated permease PerM</fullName>
    </submittedName>
</protein>
<dbReference type="PANTHER" id="PTHR21716:SF53">
    <property type="entry name" value="PERMEASE PERM-RELATED"/>
    <property type="match status" value="1"/>
</dbReference>
<feature type="transmembrane region" description="Helical" evidence="9">
    <location>
        <begin position="284"/>
        <end position="313"/>
    </location>
</feature>
<evidence type="ECO:0000256" key="6">
    <source>
        <dbReference type="ARBA" id="ARBA00022989"/>
    </source>
</evidence>
<feature type="compositionally biased region" description="Low complexity" evidence="8">
    <location>
        <begin position="388"/>
        <end position="398"/>
    </location>
</feature>
<dbReference type="PANTHER" id="PTHR21716">
    <property type="entry name" value="TRANSMEMBRANE PROTEIN"/>
    <property type="match status" value="1"/>
</dbReference>
<evidence type="ECO:0000256" key="8">
    <source>
        <dbReference type="SAM" id="MobiDB-lite"/>
    </source>
</evidence>
<evidence type="ECO:0000313" key="13">
    <source>
        <dbReference type="Proteomes" id="UP000648663"/>
    </source>
</evidence>
<keyword evidence="3" id="KW-0813">Transport</keyword>
<feature type="transmembrane region" description="Helical" evidence="9">
    <location>
        <begin position="95"/>
        <end position="115"/>
    </location>
</feature>
<dbReference type="RefSeq" id="WP_166754606.1">
    <property type="nucleotide sequence ID" value="NZ_BAABJU010000001.1"/>
</dbReference>
<feature type="transmembrane region" description="Helical" evidence="9">
    <location>
        <begin position="38"/>
        <end position="56"/>
    </location>
</feature>
<dbReference type="InterPro" id="IPR002549">
    <property type="entry name" value="AI-2E-like"/>
</dbReference>
<dbReference type="EMBL" id="BMMI01000001">
    <property type="protein sequence ID" value="GGL52304.1"/>
    <property type="molecule type" value="Genomic_DNA"/>
</dbReference>
<feature type="compositionally biased region" description="Basic and acidic residues" evidence="8">
    <location>
        <begin position="1"/>
        <end position="11"/>
    </location>
</feature>
<reference evidence="11 12" key="3">
    <citation type="submission" date="2020-02" db="EMBL/GenBank/DDBJ databases">
        <title>Sequencing the genomes of 1000 actinobacteria strains.</title>
        <authorList>
            <person name="Klenk H.-P."/>
        </authorList>
    </citation>
    <scope>NUCLEOTIDE SEQUENCE [LARGE SCALE GENOMIC DNA]</scope>
    <source>
        <strain evidence="11 12">DSM 45201</strain>
    </source>
</reference>
<feature type="transmembrane region" description="Helical" evidence="9">
    <location>
        <begin position="62"/>
        <end position="83"/>
    </location>
</feature>
<evidence type="ECO:0000313" key="10">
    <source>
        <dbReference type="EMBL" id="GGL52304.1"/>
    </source>
</evidence>